<reference evidence="1" key="1">
    <citation type="submission" date="2015-12" db="EMBL/GenBank/DDBJ databases">
        <title>The first report of fully sequenced SIM-encoding plasmid pHN39-SIM.</title>
        <authorList>
            <person name="Sun F."/>
            <person name="Zhou D."/>
            <person name="Wang Q."/>
            <person name="Feng J."/>
            <person name="Feng W."/>
            <person name="Luo W."/>
            <person name="Zhang D."/>
            <person name="Chen Y."/>
            <person name="Qiu X."/>
            <person name="Yin Z."/>
            <person name="Chen W."/>
            <person name="Xia P."/>
        </authorList>
    </citation>
    <scope>NUCLEOTIDE SEQUENCE</scope>
    <source>
        <strain evidence="1">HN39</strain>
        <plasmid evidence="1">pHN39-SIM</plasmid>
    </source>
</reference>
<keyword evidence="1" id="KW-0614">Plasmid</keyword>
<accession>A0A3G1DGG1</accession>
<dbReference type="AlphaFoldDB" id="A0A3G1DGG1"/>
<protein>
    <submittedName>
        <fullName evidence="1">Uncharacterized protein</fullName>
    </submittedName>
</protein>
<organism evidence="1">
    <name type="scientific">Pseudomonas aeruginosa</name>
    <dbReference type="NCBI Taxonomy" id="287"/>
    <lineage>
        <taxon>Bacteria</taxon>
        <taxon>Pseudomonadati</taxon>
        <taxon>Pseudomonadota</taxon>
        <taxon>Gammaproteobacteria</taxon>
        <taxon>Pseudomonadales</taxon>
        <taxon>Pseudomonadaceae</taxon>
        <taxon>Pseudomonas</taxon>
    </lineage>
</organism>
<evidence type="ECO:0000313" key="1">
    <source>
        <dbReference type="EMBL" id="AMP35732.1"/>
    </source>
</evidence>
<sequence length="32" mass="3636">MLQLMQRASQYALRTAQCEAHTGRFSRHGLAC</sequence>
<proteinExistence type="predicted"/>
<name>A0A3G1DGG1_PSEAI</name>
<dbReference type="EMBL" id="KU254577">
    <property type="protein sequence ID" value="AMP35732.1"/>
    <property type="molecule type" value="Genomic_DNA"/>
</dbReference>
<geneLocation type="plasmid" evidence="1">
    <name>pHN39-SIM</name>
</geneLocation>